<name>A0A383AQM3_9ZZZZ</name>
<feature type="transmembrane region" description="Helical" evidence="1">
    <location>
        <begin position="9"/>
        <end position="31"/>
    </location>
</feature>
<evidence type="ECO:0000256" key="1">
    <source>
        <dbReference type="SAM" id="Phobius"/>
    </source>
</evidence>
<dbReference type="PANTHER" id="PTHR30336:SF4">
    <property type="entry name" value="ENVELOPE BIOGENESIS FACTOR ELYC"/>
    <property type="match status" value="1"/>
</dbReference>
<sequence length="214" mass="23668">MFFYLSKILWFFFDPGNILFMGLVIGALLSWTRWRRVAHWCLSLTALYAVLLATIPLGEILITKLENKFPPNKSLPKVVEGIIVLGGVVDQFISKDRGSPAINGAVERLTAFADLAKIYPQARLVFSGGSGVLFGPSLKEAPFVGPIFHKLGIAVDRIHYEDQSRNTAENAVLTKRAVKPSDGGQWIVITSAFHMPRAIGTFRKAGWRAIPYPV</sequence>
<gene>
    <name evidence="3" type="ORF">METZ01_LOCUS463070</name>
</gene>
<dbReference type="InterPro" id="IPR051599">
    <property type="entry name" value="Cell_Envelope_Assoc"/>
</dbReference>
<dbReference type="CDD" id="cd06259">
    <property type="entry name" value="YdcF-like"/>
    <property type="match status" value="1"/>
</dbReference>
<accession>A0A383AQM3</accession>
<keyword evidence="1" id="KW-0472">Membrane</keyword>
<dbReference type="Gene3D" id="3.40.50.620">
    <property type="entry name" value="HUPs"/>
    <property type="match status" value="1"/>
</dbReference>
<dbReference type="InterPro" id="IPR003848">
    <property type="entry name" value="DUF218"/>
</dbReference>
<protein>
    <recommendedName>
        <fullName evidence="2">DUF218 domain-containing protein</fullName>
    </recommendedName>
</protein>
<dbReference type="EMBL" id="UINC01194226">
    <property type="protein sequence ID" value="SVE10216.1"/>
    <property type="molecule type" value="Genomic_DNA"/>
</dbReference>
<keyword evidence="1" id="KW-0812">Transmembrane</keyword>
<dbReference type="PANTHER" id="PTHR30336">
    <property type="entry name" value="INNER MEMBRANE PROTEIN, PROBABLE PERMEASE"/>
    <property type="match status" value="1"/>
</dbReference>
<organism evidence="3">
    <name type="scientific">marine metagenome</name>
    <dbReference type="NCBI Taxonomy" id="408172"/>
    <lineage>
        <taxon>unclassified sequences</taxon>
        <taxon>metagenomes</taxon>
        <taxon>ecological metagenomes</taxon>
    </lineage>
</organism>
<feature type="non-terminal residue" evidence="3">
    <location>
        <position position="214"/>
    </location>
</feature>
<feature type="domain" description="DUF218" evidence="2">
    <location>
        <begin position="81"/>
        <end position="214"/>
    </location>
</feature>
<dbReference type="InterPro" id="IPR014729">
    <property type="entry name" value="Rossmann-like_a/b/a_fold"/>
</dbReference>
<dbReference type="GO" id="GO:0043164">
    <property type="term" value="P:Gram-negative-bacterium-type cell wall biogenesis"/>
    <property type="evidence" value="ECO:0007669"/>
    <property type="project" value="TreeGrafter"/>
</dbReference>
<dbReference type="GO" id="GO:0005886">
    <property type="term" value="C:plasma membrane"/>
    <property type="evidence" value="ECO:0007669"/>
    <property type="project" value="TreeGrafter"/>
</dbReference>
<reference evidence="3" key="1">
    <citation type="submission" date="2018-05" db="EMBL/GenBank/DDBJ databases">
        <authorList>
            <person name="Lanie J.A."/>
            <person name="Ng W.-L."/>
            <person name="Kazmierczak K.M."/>
            <person name="Andrzejewski T.M."/>
            <person name="Davidsen T.M."/>
            <person name="Wayne K.J."/>
            <person name="Tettelin H."/>
            <person name="Glass J.I."/>
            <person name="Rusch D."/>
            <person name="Podicherti R."/>
            <person name="Tsui H.-C.T."/>
            <person name="Winkler M.E."/>
        </authorList>
    </citation>
    <scope>NUCLEOTIDE SEQUENCE</scope>
</reference>
<dbReference type="GO" id="GO:0000270">
    <property type="term" value="P:peptidoglycan metabolic process"/>
    <property type="evidence" value="ECO:0007669"/>
    <property type="project" value="TreeGrafter"/>
</dbReference>
<dbReference type="Pfam" id="PF02698">
    <property type="entry name" value="DUF218"/>
    <property type="match status" value="1"/>
</dbReference>
<evidence type="ECO:0000259" key="2">
    <source>
        <dbReference type="Pfam" id="PF02698"/>
    </source>
</evidence>
<proteinExistence type="predicted"/>
<feature type="transmembrane region" description="Helical" evidence="1">
    <location>
        <begin position="37"/>
        <end position="62"/>
    </location>
</feature>
<evidence type="ECO:0000313" key="3">
    <source>
        <dbReference type="EMBL" id="SVE10216.1"/>
    </source>
</evidence>
<dbReference type="AlphaFoldDB" id="A0A383AQM3"/>
<keyword evidence="1" id="KW-1133">Transmembrane helix</keyword>